<dbReference type="PROSITE" id="PS50931">
    <property type="entry name" value="HTH_LYSR"/>
    <property type="match status" value="1"/>
</dbReference>
<comment type="similarity">
    <text evidence="1">Belongs to the LysR transcriptional regulatory family.</text>
</comment>
<dbReference type="AlphaFoldDB" id="A0A7H9ELJ4"/>
<evidence type="ECO:0000256" key="2">
    <source>
        <dbReference type="ARBA" id="ARBA00023015"/>
    </source>
</evidence>
<dbReference type="RefSeq" id="WP_180848601.1">
    <property type="nucleotide sequence ID" value="NZ_CP047418.1"/>
</dbReference>
<keyword evidence="3" id="KW-0804">Transcription</keyword>
<dbReference type="SUPFAM" id="SSF46785">
    <property type="entry name" value="Winged helix' DNA-binding domain"/>
    <property type="match status" value="1"/>
</dbReference>
<dbReference type="PANTHER" id="PTHR30126">
    <property type="entry name" value="HTH-TYPE TRANSCRIPTIONAL REGULATOR"/>
    <property type="match status" value="1"/>
</dbReference>
<proteinExistence type="inferred from homology"/>
<dbReference type="EMBL" id="CP047418">
    <property type="protein sequence ID" value="QLL78361.1"/>
    <property type="molecule type" value="Genomic_DNA"/>
</dbReference>
<organism evidence="5 6">
    <name type="scientific">Ligilactobacillus saerimneri</name>
    <dbReference type="NCBI Taxonomy" id="228229"/>
    <lineage>
        <taxon>Bacteria</taxon>
        <taxon>Bacillati</taxon>
        <taxon>Bacillota</taxon>
        <taxon>Bacilli</taxon>
        <taxon>Lactobacillales</taxon>
        <taxon>Lactobacillaceae</taxon>
        <taxon>Ligilactobacillus</taxon>
    </lineage>
</organism>
<evidence type="ECO:0000256" key="3">
    <source>
        <dbReference type="ARBA" id="ARBA00023163"/>
    </source>
</evidence>
<feature type="domain" description="HTH lysR-type" evidence="4">
    <location>
        <begin position="1"/>
        <end position="60"/>
    </location>
</feature>
<dbReference type="Pfam" id="PF00126">
    <property type="entry name" value="HTH_1"/>
    <property type="match status" value="1"/>
</dbReference>
<keyword evidence="2" id="KW-0805">Transcription regulation</keyword>
<accession>A0A7H9ELJ4</accession>
<evidence type="ECO:0000256" key="1">
    <source>
        <dbReference type="ARBA" id="ARBA00009437"/>
    </source>
</evidence>
<gene>
    <name evidence="5" type="ORF">GTO87_07045</name>
</gene>
<evidence type="ECO:0000313" key="6">
    <source>
        <dbReference type="Proteomes" id="UP000510886"/>
    </source>
</evidence>
<dbReference type="InterPro" id="IPR000847">
    <property type="entry name" value="LysR_HTH_N"/>
</dbReference>
<dbReference type="InterPro" id="IPR036388">
    <property type="entry name" value="WH-like_DNA-bd_sf"/>
</dbReference>
<dbReference type="Proteomes" id="UP000510886">
    <property type="component" value="Chromosome"/>
</dbReference>
<evidence type="ECO:0000259" key="4">
    <source>
        <dbReference type="PROSITE" id="PS50931"/>
    </source>
</evidence>
<dbReference type="KEGG" id="lsw:GTO87_07045"/>
<dbReference type="InterPro" id="IPR036390">
    <property type="entry name" value="WH_DNA-bd_sf"/>
</dbReference>
<reference evidence="5 6" key="1">
    <citation type="submission" date="2020-01" db="EMBL/GenBank/DDBJ databases">
        <title>Complete and circular genome sequences of six lactobacillus isolates from horses.</title>
        <authorList>
            <person name="Hassan H.M."/>
        </authorList>
    </citation>
    <scope>NUCLEOTIDE SEQUENCE [LARGE SCALE GENOMIC DNA]</scope>
    <source>
        <strain evidence="5 6">1A</strain>
    </source>
</reference>
<dbReference type="Gene3D" id="1.10.10.10">
    <property type="entry name" value="Winged helix-like DNA-binding domain superfamily/Winged helix DNA-binding domain"/>
    <property type="match status" value="1"/>
</dbReference>
<dbReference type="GO" id="GO:0003700">
    <property type="term" value="F:DNA-binding transcription factor activity"/>
    <property type="evidence" value="ECO:0007669"/>
    <property type="project" value="InterPro"/>
</dbReference>
<sequence length="83" mass="9853">MNLKWLEYYDKLVEEKNFSKVATFFGVSQPTITMAIKRLEESYQTHFFERDYRHKTLRLTAFSPPYQKNPARISPSSNRISSS</sequence>
<name>A0A7H9ELJ4_9LACO</name>
<evidence type="ECO:0000313" key="5">
    <source>
        <dbReference type="EMBL" id="QLL78361.1"/>
    </source>
</evidence>
<protein>
    <submittedName>
        <fullName evidence="5">LysR family transcriptional regulator</fullName>
    </submittedName>
</protein>